<evidence type="ECO:0000259" key="4">
    <source>
        <dbReference type="Pfam" id="PF17482"/>
    </source>
</evidence>
<accession>G0J771</accession>
<evidence type="ECO:0008006" key="7">
    <source>
        <dbReference type="Google" id="ProtNLM"/>
    </source>
</evidence>
<feature type="domain" description="Tail sheath protein subtilisin-like" evidence="3">
    <location>
        <begin position="318"/>
        <end position="421"/>
    </location>
</feature>
<feature type="compositionally biased region" description="Basic and acidic residues" evidence="2">
    <location>
        <begin position="302"/>
        <end position="312"/>
    </location>
</feature>
<dbReference type="HOGENOM" id="CLU_009303_2_0_10"/>
<evidence type="ECO:0000256" key="2">
    <source>
        <dbReference type="SAM" id="MobiDB-lite"/>
    </source>
</evidence>
<protein>
    <recommendedName>
        <fullName evidence="7">Tail sheath protein C-terminal domain-containing protein</fullName>
    </recommendedName>
</protein>
<feature type="region of interest" description="Disordered" evidence="2">
    <location>
        <begin position="292"/>
        <end position="312"/>
    </location>
</feature>
<evidence type="ECO:0000313" key="6">
    <source>
        <dbReference type="Proteomes" id="UP000001635"/>
    </source>
</evidence>
<sequence>MPNQRKTPGVYVSEIDSFGNSIVPVATAVPAFIGYTHNTSYNGEDLRNKPCRVTSLSDYYTIFGNKPPVTQFDLEKTTTDAADFTYGEDGESYMVKANGPQYRMHSALQFFYNNGGEECYVVCVGDYKDPIKAADLKAAVDLLEKEVRPTLLLIPEAVELYDDSQSALKDRYKDAYSLQSHMINHCGSIGNRMAILDIPRGYWEPEKNPSQSIDAFRENVNPSQSAYYSFAAAYYPWLHTNLYSEADFSYENLSGNAMKTLDTLLNIDASQVPEQSKGAVLLMISQLTSQAAAEGADAPPTEDPKSSNEEQLKIKADRQKNAHNNLQSISKAYKLVLRTIQKKVNTMPPSAAMAGIFTSVDMNQGVWIAPANVAINSVTGPAVHITSEMQEDLNVPLSGKAINAIRTFPGQGVLVWGARTMDGNSQDWRYVNVRRTTIFLEQSIKSAIRVYVYEPNTANTWATIKSEIANFLTDVWKQGALMGSSPSDAYSVAVGLGSTMTAEDILNDILRVSVKVALTHPAEFIEISLEQKMENG</sequence>
<dbReference type="EMBL" id="CP002955">
    <property type="protein sequence ID" value="AEL27704.1"/>
    <property type="molecule type" value="Genomic_DNA"/>
</dbReference>
<dbReference type="RefSeq" id="WP_014021989.1">
    <property type="nucleotide sequence ID" value="NC_015914.1"/>
</dbReference>
<name>G0J771_CYCMS</name>
<dbReference type="Pfam" id="PF04984">
    <property type="entry name" value="Phage_sheath_1"/>
    <property type="match status" value="1"/>
</dbReference>
<dbReference type="InterPro" id="IPR020287">
    <property type="entry name" value="Tail_sheath_C"/>
</dbReference>
<dbReference type="PANTHER" id="PTHR35861">
    <property type="match status" value="1"/>
</dbReference>
<feature type="domain" description="Tail sheath protein C-terminal" evidence="4">
    <location>
        <begin position="425"/>
        <end position="529"/>
    </location>
</feature>
<dbReference type="Proteomes" id="UP000001635">
    <property type="component" value="Chromosome"/>
</dbReference>
<dbReference type="STRING" id="880070.Cycma_3995"/>
<dbReference type="KEGG" id="cmr:Cycma_3995"/>
<dbReference type="PANTHER" id="PTHR35861:SF1">
    <property type="entry name" value="PHAGE TAIL SHEATH PROTEIN"/>
    <property type="match status" value="1"/>
</dbReference>
<dbReference type="Gene3D" id="3.40.50.11780">
    <property type="match status" value="1"/>
</dbReference>
<evidence type="ECO:0000313" key="5">
    <source>
        <dbReference type="EMBL" id="AEL27704.1"/>
    </source>
</evidence>
<dbReference type="InterPro" id="IPR035089">
    <property type="entry name" value="Phage_sheath_subtilisin"/>
</dbReference>
<organism evidence="5 6">
    <name type="scientific">Cyclobacterium marinum (strain ATCC 25205 / DSM 745 / LMG 13164 / NCIMB 1802)</name>
    <name type="common">Flectobacillus marinus</name>
    <dbReference type="NCBI Taxonomy" id="880070"/>
    <lineage>
        <taxon>Bacteria</taxon>
        <taxon>Pseudomonadati</taxon>
        <taxon>Bacteroidota</taxon>
        <taxon>Cytophagia</taxon>
        <taxon>Cytophagales</taxon>
        <taxon>Cyclobacteriaceae</taxon>
        <taxon>Cyclobacterium</taxon>
    </lineage>
</organism>
<reference evidence="6" key="1">
    <citation type="submission" date="2011-07" db="EMBL/GenBank/DDBJ databases">
        <title>The complete genome of Cyclobacterium marinum DSM 745.</title>
        <authorList>
            <person name="Lucas S."/>
            <person name="Han J."/>
            <person name="Lapidus A."/>
            <person name="Bruce D."/>
            <person name="Goodwin L."/>
            <person name="Pitluck S."/>
            <person name="Peters L."/>
            <person name="Kyrpides N."/>
            <person name="Mavromatis K."/>
            <person name="Ivanova N."/>
            <person name="Ovchinnikova G."/>
            <person name="Chertkov O."/>
            <person name="Detter J.C."/>
            <person name="Tapia R."/>
            <person name="Han C."/>
            <person name="Land M."/>
            <person name="Hauser L."/>
            <person name="Markowitz V."/>
            <person name="Cheng J.-F."/>
            <person name="Hugenholtz P."/>
            <person name="Woyke T."/>
            <person name="Wu D."/>
            <person name="Tindall B."/>
            <person name="Schuetze A."/>
            <person name="Brambilla E."/>
            <person name="Klenk H.-P."/>
            <person name="Eisen J.A."/>
        </authorList>
    </citation>
    <scope>NUCLEOTIDE SEQUENCE [LARGE SCALE GENOMIC DNA]</scope>
    <source>
        <strain evidence="6">ATCC 25205 / DSM 745 / LMG 13164 / NCIMB 1802</strain>
    </source>
</reference>
<gene>
    <name evidence="5" type="ordered locus">Cycma_3995</name>
</gene>
<dbReference type="eggNOG" id="COG3497">
    <property type="taxonomic scope" value="Bacteria"/>
</dbReference>
<proteinExistence type="inferred from homology"/>
<dbReference type="InterPro" id="IPR052042">
    <property type="entry name" value="Tail_sheath_structural"/>
</dbReference>
<comment type="similarity">
    <text evidence="1">Belongs to the myoviridae tail sheath protein family.</text>
</comment>
<dbReference type="Pfam" id="PF17482">
    <property type="entry name" value="Phage_sheath_1C"/>
    <property type="match status" value="1"/>
</dbReference>
<keyword evidence="6" id="KW-1185">Reference proteome</keyword>
<evidence type="ECO:0000256" key="1">
    <source>
        <dbReference type="ARBA" id="ARBA00008005"/>
    </source>
</evidence>
<dbReference type="OrthoDB" id="9767864at2"/>
<evidence type="ECO:0000259" key="3">
    <source>
        <dbReference type="Pfam" id="PF04984"/>
    </source>
</evidence>
<dbReference type="AlphaFoldDB" id="G0J771"/>